<dbReference type="OrthoDB" id="4062651at2759"/>
<dbReference type="PANTHER" id="PTHR37171:SF1">
    <property type="entry name" value="SERINE_THREONINE-PROTEIN KINASE YRZF-RELATED"/>
    <property type="match status" value="1"/>
</dbReference>
<dbReference type="Gene3D" id="1.10.510.10">
    <property type="entry name" value="Transferase(Phosphotransferase) domain 1"/>
    <property type="match status" value="1"/>
</dbReference>
<sequence>MPETLRCHVFCVTAGVLYPGALDVPLPENARAGSLANEIAKLQNTTPAQIVIWKPKERIVSGEYEKLRGLLARKPLAEFCYRVTHAADPTRTIKSLVSPGTNSRTSTFTALIAEIFSVPTPIAAKIEAGDDEELEEIDYLSKMKTDFETVLTAKRDTPSQSCQPLKYAEYQTRITPVYDGRYAQTPNTTAAPIEIFHPVFAYFLGCLRDYTLEINSSLLRKTYEVMRSTSKIATLESQREKTTRDFLADILQCDVHQIVIDHKAIPDHSVPHNLAGKKVTGNAGLAIVEEKSELGVSGDGLTQGTFSYIILDFSRPESKPFGIPPFVHRLAGPWMAISGAIFTSGVIVQRLTDYIWLGYSRVLDHRRVLEIARAFLALQLSIKRLRAWYDDLSGIPSDHRYFPLATSFTAEGKTVNFRYQKPLKNTGPTCIVFLATEVGGDRKFVVKFVERYGEDVHRELAAMNRAPKLLYCGSFWSSVVEQLGVGDMKMVVMEYLKGKTLAKWKKMPPSVRQSVKLVISALHKKDWVHGDIRPPNVMILNSEDELEVPEADRVRILDFDWAGEEGVVHYPSDLAMDTRPASAGDYMPILKEHDLAMTDYL</sequence>
<proteinExistence type="predicted"/>
<evidence type="ECO:0000313" key="3">
    <source>
        <dbReference type="Proteomes" id="UP000518752"/>
    </source>
</evidence>
<dbReference type="GO" id="GO:0005524">
    <property type="term" value="F:ATP binding"/>
    <property type="evidence" value="ECO:0007669"/>
    <property type="project" value="InterPro"/>
</dbReference>
<evidence type="ECO:0000313" key="2">
    <source>
        <dbReference type="EMBL" id="KAF5379300.1"/>
    </source>
</evidence>
<dbReference type="EMBL" id="JAACJN010000070">
    <property type="protein sequence ID" value="KAF5379300.1"/>
    <property type="molecule type" value="Genomic_DNA"/>
</dbReference>
<feature type="domain" description="Protein kinase" evidence="1">
    <location>
        <begin position="418"/>
        <end position="601"/>
    </location>
</feature>
<dbReference type="InterPro" id="IPR000719">
    <property type="entry name" value="Prot_kinase_dom"/>
</dbReference>
<dbReference type="PROSITE" id="PS50011">
    <property type="entry name" value="PROTEIN_KINASE_DOM"/>
    <property type="match status" value="1"/>
</dbReference>
<accession>A0A8H5H9V4</accession>
<dbReference type="Proteomes" id="UP000518752">
    <property type="component" value="Unassembled WGS sequence"/>
</dbReference>
<dbReference type="InterPro" id="IPR011009">
    <property type="entry name" value="Kinase-like_dom_sf"/>
</dbReference>
<protein>
    <recommendedName>
        <fullName evidence="1">Protein kinase domain-containing protein</fullName>
    </recommendedName>
</protein>
<dbReference type="PANTHER" id="PTHR37171">
    <property type="entry name" value="SERINE/THREONINE-PROTEIN KINASE YRZF-RELATED"/>
    <property type="match status" value="1"/>
</dbReference>
<comment type="caution">
    <text evidence="2">The sequence shown here is derived from an EMBL/GenBank/DDBJ whole genome shotgun (WGS) entry which is preliminary data.</text>
</comment>
<dbReference type="SUPFAM" id="SSF56112">
    <property type="entry name" value="Protein kinase-like (PK-like)"/>
    <property type="match status" value="1"/>
</dbReference>
<reference evidence="2 3" key="1">
    <citation type="journal article" date="2020" name="ISME J.">
        <title>Uncovering the hidden diversity of litter-decomposition mechanisms in mushroom-forming fungi.</title>
        <authorList>
            <person name="Floudas D."/>
            <person name="Bentzer J."/>
            <person name="Ahren D."/>
            <person name="Johansson T."/>
            <person name="Persson P."/>
            <person name="Tunlid A."/>
        </authorList>
    </citation>
    <scope>NUCLEOTIDE SEQUENCE [LARGE SCALE GENOMIC DNA]</scope>
    <source>
        <strain evidence="2 3">CBS 406.79</strain>
    </source>
</reference>
<dbReference type="GO" id="GO:0004672">
    <property type="term" value="F:protein kinase activity"/>
    <property type="evidence" value="ECO:0007669"/>
    <property type="project" value="InterPro"/>
</dbReference>
<organism evidence="2 3">
    <name type="scientific">Collybiopsis confluens</name>
    <dbReference type="NCBI Taxonomy" id="2823264"/>
    <lineage>
        <taxon>Eukaryota</taxon>
        <taxon>Fungi</taxon>
        <taxon>Dikarya</taxon>
        <taxon>Basidiomycota</taxon>
        <taxon>Agaricomycotina</taxon>
        <taxon>Agaricomycetes</taxon>
        <taxon>Agaricomycetidae</taxon>
        <taxon>Agaricales</taxon>
        <taxon>Marasmiineae</taxon>
        <taxon>Omphalotaceae</taxon>
        <taxon>Collybiopsis</taxon>
    </lineage>
</organism>
<keyword evidence="3" id="KW-1185">Reference proteome</keyword>
<dbReference type="AlphaFoldDB" id="A0A8H5H9V4"/>
<dbReference type="InterPro" id="IPR052396">
    <property type="entry name" value="Meiotic_Drive_Suppr_Kinase"/>
</dbReference>
<gene>
    <name evidence="2" type="ORF">D9757_007645</name>
</gene>
<name>A0A8H5H9V4_9AGAR</name>
<evidence type="ECO:0000259" key="1">
    <source>
        <dbReference type="PROSITE" id="PS50011"/>
    </source>
</evidence>